<protein>
    <submittedName>
        <fullName evidence="1">Uu.00g022920.m01.CDS01</fullName>
    </submittedName>
</protein>
<evidence type="ECO:0000313" key="2">
    <source>
        <dbReference type="Proteomes" id="UP001295740"/>
    </source>
</evidence>
<gene>
    <name evidence="1" type="ORF">KHLLAP_LOCUS14641</name>
</gene>
<dbReference type="EMBL" id="CAUWAG010000020">
    <property type="protein sequence ID" value="CAJ2514173.1"/>
    <property type="molecule type" value="Genomic_DNA"/>
</dbReference>
<keyword evidence="2" id="KW-1185">Reference proteome</keyword>
<comment type="caution">
    <text evidence="1">The sequence shown here is derived from an EMBL/GenBank/DDBJ whole genome shotgun (WGS) entry which is preliminary data.</text>
</comment>
<organism evidence="1 2">
    <name type="scientific">Anthostomella pinea</name>
    <dbReference type="NCBI Taxonomy" id="933095"/>
    <lineage>
        <taxon>Eukaryota</taxon>
        <taxon>Fungi</taxon>
        <taxon>Dikarya</taxon>
        <taxon>Ascomycota</taxon>
        <taxon>Pezizomycotina</taxon>
        <taxon>Sordariomycetes</taxon>
        <taxon>Xylariomycetidae</taxon>
        <taxon>Xylariales</taxon>
        <taxon>Xylariaceae</taxon>
        <taxon>Anthostomella</taxon>
    </lineage>
</organism>
<name>A0AAI8W162_9PEZI</name>
<reference evidence="1" key="1">
    <citation type="submission" date="2023-10" db="EMBL/GenBank/DDBJ databases">
        <authorList>
            <person name="Hackl T."/>
        </authorList>
    </citation>
    <scope>NUCLEOTIDE SEQUENCE</scope>
</reference>
<sequence length="58" mass="6431">MSYRVLPGSKLKLPMSSATPTMLPPHLGLAELCVYGSPTPKEINQRPNYIKAFWSVVN</sequence>
<dbReference type="Proteomes" id="UP001295740">
    <property type="component" value="Unassembled WGS sequence"/>
</dbReference>
<accession>A0AAI8W162</accession>
<evidence type="ECO:0000313" key="1">
    <source>
        <dbReference type="EMBL" id="CAJ2514173.1"/>
    </source>
</evidence>
<proteinExistence type="predicted"/>
<dbReference type="AlphaFoldDB" id="A0AAI8W162"/>